<accession>A0ABM1DRU0</accession>
<protein>
    <recommendedName>
        <fullName evidence="13">Crossover junction endonuclease MUS81</fullName>
        <ecNumber evidence="13">3.1.22.-</ecNumber>
    </recommendedName>
</protein>
<evidence type="ECO:0000256" key="2">
    <source>
        <dbReference type="ARBA" id="ARBA00004123"/>
    </source>
</evidence>
<dbReference type="Pfam" id="PF21292">
    <property type="entry name" value="EME1-MUS81_C"/>
    <property type="match status" value="1"/>
</dbReference>
<keyword evidence="4 13" id="KW-0540">Nuclease</keyword>
<keyword evidence="12 13" id="KW-0539">Nucleus</keyword>
<keyword evidence="6 13" id="KW-0255">Endonuclease</keyword>
<dbReference type="PANTHER" id="PTHR13451">
    <property type="entry name" value="CLASS II CROSSOVER JUNCTION ENDONUCLEASE MUS81"/>
    <property type="match status" value="1"/>
</dbReference>
<dbReference type="CDD" id="cd20074">
    <property type="entry name" value="XPF_nuclease_Mus81"/>
    <property type="match status" value="1"/>
</dbReference>
<keyword evidence="5 13" id="KW-0479">Metal-binding</keyword>
<dbReference type="Gene3D" id="1.10.10.10">
    <property type="entry name" value="Winged helix-like DNA-binding domain superfamily/Winged helix DNA-binding domain"/>
    <property type="match status" value="1"/>
</dbReference>
<dbReference type="PANTHER" id="PTHR13451:SF0">
    <property type="entry name" value="CROSSOVER JUNCTION ENDONUCLEASE MUS81"/>
    <property type="match status" value="1"/>
</dbReference>
<dbReference type="InterPro" id="IPR033309">
    <property type="entry name" value="Mus81"/>
</dbReference>
<comment type="subunit">
    <text evidence="13">Interacts with EME1.</text>
</comment>
<dbReference type="InterPro" id="IPR047417">
    <property type="entry name" value="WHD_MUS81"/>
</dbReference>
<dbReference type="Proteomes" id="UP000695022">
    <property type="component" value="Unplaced"/>
</dbReference>
<evidence type="ECO:0000313" key="17">
    <source>
        <dbReference type="RefSeq" id="XP_014662661.1"/>
    </source>
</evidence>
<evidence type="ECO:0000256" key="12">
    <source>
        <dbReference type="ARBA" id="ARBA00023242"/>
    </source>
</evidence>
<gene>
    <name evidence="17 18" type="primary">LOC106805541</name>
</gene>
<feature type="compositionally biased region" description="Polar residues" evidence="14">
    <location>
        <begin position="268"/>
        <end position="279"/>
    </location>
</feature>
<evidence type="ECO:0000256" key="5">
    <source>
        <dbReference type="ARBA" id="ARBA00022723"/>
    </source>
</evidence>
<evidence type="ECO:0000256" key="11">
    <source>
        <dbReference type="ARBA" id="ARBA00023204"/>
    </source>
</evidence>
<evidence type="ECO:0000256" key="8">
    <source>
        <dbReference type="ARBA" id="ARBA00022801"/>
    </source>
</evidence>
<comment type="function">
    <text evidence="13">Interacts with EME1 to form a DNA structure-specific endonuclease with substrate preference for branched DNA structures with a 5'-end at the branch nick. Typical substrates include 3'-flap structures, D-loops, replication forks and nicked Holliday junctions. May be required in mitosis for the processing of stalled or collapsed replication fork intermediates. May be required in meiosis for the repair of meiosis-specific double strand breaks subsequent to single-end invasion (SEI).</text>
</comment>
<evidence type="ECO:0000256" key="9">
    <source>
        <dbReference type="ARBA" id="ARBA00022842"/>
    </source>
</evidence>
<evidence type="ECO:0000259" key="15">
    <source>
        <dbReference type="SMART" id="SM00891"/>
    </source>
</evidence>
<dbReference type="Gene3D" id="3.40.50.10130">
    <property type="match status" value="1"/>
</dbReference>
<evidence type="ECO:0000256" key="6">
    <source>
        <dbReference type="ARBA" id="ARBA00022759"/>
    </source>
</evidence>
<dbReference type="Gene3D" id="1.10.150.670">
    <property type="entry name" value="Crossover junction endonuclease EME1, DNA-binding domain"/>
    <property type="match status" value="1"/>
</dbReference>
<dbReference type="RefSeq" id="XP_014662663.1">
    <property type="nucleotide sequence ID" value="XM_014807177.1"/>
</dbReference>
<feature type="region of interest" description="Disordered" evidence="14">
    <location>
        <begin position="267"/>
        <end position="289"/>
    </location>
</feature>
<dbReference type="EC" id="3.1.22.-" evidence="13"/>
<dbReference type="InterPro" id="IPR011335">
    <property type="entry name" value="Restrct_endonuc-II-like"/>
</dbReference>
<dbReference type="InterPro" id="IPR027421">
    <property type="entry name" value="DNA_pol_lamdba_lyase_dom_sf"/>
</dbReference>
<dbReference type="RefSeq" id="XP_014662661.1">
    <property type="nucleotide sequence ID" value="XM_014807175.1"/>
</dbReference>
<evidence type="ECO:0000256" key="4">
    <source>
        <dbReference type="ARBA" id="ARBA00022722"/>
    </source>
</evidence>
<dbReference type="Pfam" id="PF14716">
    <property type="entry name" value="HHH_8"/>
    <property type="match status" value="1"/>
</dbReference>
<name>A0ABM1DRU0_PRICU</name>
<comment type="cofactor">
    <cofactor evidence="1 13">
        <name>Mg(2+)</name>
        <dbReference type="ChEBI" id="CHEBI:18420"/>
    </cofactor>
</comment>
<dbReference type="InterPro" id="IPR042530">
    <property type="entry name" value="EME1/EME2_C"/>
</dbReference>
<dbReference type="Gene3D" id="1.10.150.110">
    <property type="entry name" value="DNA polymerase beta, N-terminal domain-like"/>
    <property type="match status" value="1"/>
</dbReference>
<keyword evidence="16" id="KW-1185">Reference proteome</keyword>
<keyword evidence="8 13" id="KW-0378">Hydrolase</keyword>
<feature type="compositionally biased region" description="Polar residues" evidence="14">
    <location>
        <begin position="96"/>
        <end position="110"/>
    </location>
</feature>
<dbReference type="SMART" id="SM00891">
    <property type="entry name" value="ERCC4"/>
    <property type="match status" value="1"/>
</dbReference>
<dbReference type="SUPFAM" id="SSF47802">
    <property type="entry name" value="DNA polymerase beta, N-terminal domain-like"/>
    <property type="match status" value="1"/>
</dbReference>
<dbReference type="SUPFAM" id="SSF52980">
    <property type="entry name" value="Restriction endonuclease-like"/>
    <property type="match status" value="1"/>
</dbReference>
<evidence type="ECO:0000313" key="18">
    <source>
        <dbReference type="RefSeq" id="XP_014662663.1"/>
    </source>
</evidence>
<evidence type="ECO:0000256" key="10">
    <source>
        <dbReference type="ARBA" id="ARBA00023172"/>
    </source>
</evidence>
<organism evidence="16 17">
    <name type="scientific">Priapulus caudatus</name>
    <name type="common">Priapulid worm</name>
    <dbReference type="NCBI Taxonomy" id="37621"/>
    <lineage>
        <taxon>Eukaryota</taxon>
        <taxon>Metazoa</taxon>
        <taxon>Ecdysozoa</taxon>
        <taxon>Scalidophora</taxon>
        <taxon>Priapulida</taxon>
        <taxon>Priapulimorpha</taxon>
        <taxon>Priapulimorphida</taxon>
        <taxon>Priapulidae</taxon>
        <taxon>Priapulus</taxon>
    </lineage>
</organism>
<dbReference type="InterPro" id="IPR006166">
    <property type="entry name" value="ERCC4_domain"/>
</dbReference>
<dbReference type="GeneID" id="106805541"/>
<keyword evidence="11 13" id="KW-0234">DNA repair</keyword>
<feature type="region of interest" description="Disordered" evidence="14">
    <location>
        <begin position="124"/>
        <end position="161"/>
    </location>
</feature>
<comment type="similarity">
    <text evidence="3 13">Belongs to the XPF family.</text>
</comment>
<evidence type="ECO:0000256" key="1">
    <source>
        <dbReference type="ARBA" id="ARBA00001946"/>
    </source>
</evidence>
<dbReference type="InterPro" id="IPR036388">
    <property type="entry name" value="WH-like_DNA-bd_sf"/>
</dbReference>
<dbReference type="Pfam" id="PF02732">
    <property type="entry name" value="ERCC4"/>
    <property type="match status" value="1"/>
</dbReference>
<evidence type="ECO:0000256" key="13">
    <source>
        <dbReference type="RuleBase" id="RU369042"/>
    </source>
</evidence>
<feature type="compositionally biased region" description="Polar residues" evidence="14">
    <location>
        <begin position="124"/>
        <end position="141"/>
    </location>
</feature>
<evidence type="ECO:0000313" key="16">
    <source>
        <dbReference type="Proteomes" id="UP000695022"/>
    </source>
</evidence>
<dbReference type="InterPro" id="IPR010996">
    <property type="entry name" value="HHH_MUS81"/>
</dbReference>
<sequence length="845" mass="93596">MLSSTNKKRVKKVKKDPNPLFTKWLTEWLDEAAAKGTKCHFLYVKALRSLSKYPLVLKSGKEAKLLKYFGDKICGMLDERLARHRSEFGDEESSTDSEPVQQQPLSLASTSSLVHQRQQLVTATGLQMNTANERQRQSQVRTPGGSSGSDKLANQQRKRQRGRGEIWIPRYRCGTYAILITLYNNMQESESKGWMSKVELQTNAQPLCDNSFTQKEPGQYYTAWSSMSTLTKKLLVIKQGSPARYFLTPAGIEKAQLLLNADGCGSGTPVSASERQGSSPRKKKCGTREKHAITAHQECSVESRRGRDVLQSVMLESDDSYQGLRDSFSVGLSSVKEGSFDDSARVMQKPWTCLSSSSDEEMLQKRFEFWYVNSEGKTIKSKDNAAVKIDDVTGDLGFLIQCEATHLEATGKLYTRDYTRPSVVGCVYAYLSDRDAPELCSHAAHIVEARGARSDSVRSSTAVTRTDTAAATDAAQITSSASRASVSSASSSVPRLTSSLGSFDAVSSDSSSVTVLRLPPASSSLAATVVPSASMASLVKPGSQQLGVHIPGSSTVPSFSLSPGSFDIVLCVDNGETRLGHMCQELKLNGVDFDVRKLQVGDFLWIAREKILPKPGQLRVPVRKELTLDFVIERKRMDDLAGSIVDGRFREQKFRMKNCGLRRPIYLVEEYGSAKHYSVPEQTLKQAITNTQVVEGFHVKETHNIQQSAAYLTVMSRYLQSIYLGKTLCSCGKEELSNTQMNLSAHRQPLLTFQEFSDGSIKDRVMTVTEVFAKQLMQISGVSAEKTLAIVTKYPTLVRLMEAYDEVPEKDRELLLSSLKHGQQRNLGPTLSRVIYRLYSSHTLP</sequence>
<keyword evidence="7 13" id="KW-0227">DNA damage</keyword>
<dbReference type="InterPro" id="IPR047416">
    <property type="entry name" value="XPF_nuclease_Mus81"/>
</dbReference>
<comment type="subcellular location">
    <subcellularLocation>
        <location evidence="2 13">Nucleus</location>
    </subcellularLocation>
</comment>
<evidence type="ECO:0000256" key="3">
    <source>
        <dbReference type="ARBA" id="ARBA00010015"/>
    </source>
</evidence>
<keyword evidence="10 13" id="KW-0233">DNA recombination</keyword>
<evidence type="ECO:0000256" key="14">
    <source>
        <dbReference type="SAM" id="MobiDB-lite"/>
    </source>
</evidence>
<reference evidence="17 18" key="1">
    <citation type="submission" date="2025-05" db="UniProtKB">
        <authorList>
            <consortium name="RefSeq"/>
        </authorList>
    </citation>
    <scope>IDENTIFICATION</scope>
</reference>
<feature type="domain" description="ERCC4" evidence="15">
    <location>
        <begin position="569"/>
        <end position="672"/>
    </location>
</feature>
<keyword evidence="9 13" id="KW-0460">Magnesium</keyword>
<proteinExistence type="inferred from homology"/>
<feature type="region of interest" description="Disordered" evidence="14">
    <location>
        <begin position="86"/>
        <end position="110"/>
    </location>
</feature>
<evidence type="ECO:0000256" key="7">
    <source>
        <dbReference type="ARBA" id="ARBA00022763"/>
    </source>
</evidence>
<dbReference type="CDD" id="cd21036">
    <property type="entry name" value="WH_MUS81"/>
    <property type="match status" value="1"/>
</dbReference>
<dbReference type="Pfam" id="PF21136">
    <property type="entry name" value="WHD_MUS81"/>
    <property type="match status" value="1"/>
</dbReference>